<dbReference type="Proteomes" id="UP000179812">
    <property type="component" value="Unassembled WGS sequence"/>
</dbReference>
<dbReference type="SUPFAM" id="SSF90123">
    <property type="entry name" value="ABC transporter transmembrane region"/>
    <property type="match status" value="1"/>
</dbReference>
<dbReference type="Pfam" id="PF00005">
    <property type="entry name" value="ABC_tran"/>
    <property type="match status" value="1"/>
</dbReference>
<dbReference type="GO" id="GO:0005524">
    <property type="term" value="F:ATP binding"/>
    <property type="evidence" value="ECO:0007669"/>
    <property type="project" value="UniProtKB-KW"/>
</dbReference>
<feature type="domain" description="ABC transmembrane type-1" evidence="9">
    <location>
        <begin position="32"/>
        <end position="316"/>
    </location>
</feature>
<dbReference type="InterPro" id="IPR027417">
    <property type="entry name" value="P-loop_NTPase"/>
</dbReference>
<evidence type="ECO:0000256" key="6">
    <source>
        <dbReference type="ARBA" id="ARBA00023136"/>
    </source>
</evidence>
<dbReference type="EMBL" id="MGDL01000029">
    <property type="protein sequence ID" value="OGL56932.1"/>
    <property type="molecule type" value="Genomic_DNA"/>
</dbReference>
<protein>
    <recommendedName>
        <fullName evidence="12">ABC transporter domain-containing protein</fullName>
    </recommendedName>
</protein>
<evidence type="ECO:0000256" key="1">
    <source>
        <dbReference type="ARBA" id="ARBA00004651"/>
    </source>
</evidence>
<keyword evidence="5 7" id="KW-1133">Transmembrane helix</keyword>
<dbReference type="SUPFAM" id="SSF52540">
    <property type="entry name" value="P-loop containing nucleoside triphosphate hydrolases"/>
    <property type="match status" value="1"/>
</dbReference>
<evidence type="ECO:0000259" key="8">
    <source>
        <dbReference type="PROSITE" id="PS50893"/>
    </source>
</evidence>
<comment type="subcellular location">
    <subcellularLocation>
        <location evidence="1">Cell membrane</location>
        <topology evidence="1">Multi-pass membrane protein</topology>
    </subcellularLocation>
</comment>
<dbReference type="InterPro" id="IPR011527">
    <property type="entry name" value="ABC1_TM_dom"/>
</dbReference>
<dbReference type="PROSITE" id="PS50893">
    <property type="entry name" value="ABC_TRANSPORTER_2"/>
    <property type="match status" value="1"/>
</dbReference>
<feature type="transmembrane region" description="Helical" evidence="7">
    <location>
        <begin position="259"/>
        <end position="277"/>
    </location>
</feature>
<keyword evidence="4" id="KW-0067">ATP-binding</keyword>
<keyword evidence="3" id="KW-0547">Nucleotide-binding</keyword>
<evidence type="ECO:0008006" key="12">
    <source>
        <dbReference type="Google" id="ProtNLM"/>
    </source>
</evidence>
<keyword evidence="2 7" id="KW-0812">Transmembrane</keyword>
<evidence type="ECO:0000256" key="3">
    <source>
        <dbReference type="ARBA" id="ARBA00022741"/>
    </source>
</evidence>
<dbReference type="InterPro" id="IPR036640">
    <property type="entry name" value="ABC1_TM_sf"/>
</dbReference>
<evidence type="ECO:0000313" key="11">
    <source>
        <dbReference type="Proteomes" id="UP000179812"/>
    </source>
</evidence>
<dbReference type="GO" id="GO:0005886">
    <property type="term" value="C:plasma membrane"/>
    <property type="evidence" value="ECO:0007669"/>
    <property type="project" value="UniProtKB-SubCell"/>
</dbReference>
<dbReference type="InterPro" id="IPR003593">
    <property type="entry name" value="AAA+_ATPase"/>
</dbReference>
<comment type="caution">
    <text evidence="10">The sequence shown here is derived from an EMBL/GenBank/DDBJ whole genome shotgun (WGS) entry which is preliminary data.</text>
</comment>
<dbReference type="GO" id="GO:0016887">
    <property type="term" value="F:ATP hydrolysis activity"/>
    <property type="evidence" value="ECO:0007669"/>
    <property type="project" value="InterPro"/>
</dbReference>
<dbReference type="Gene3D" id="3.40.50.300">
    <property type="entry name" value="P-loop containing nucleotide triphosphate hydrolases"/>
    <property type="match status" value="1"/>
</dbReference>
<evidence type="ECO:0000256" key="2">
    <source>
        <dbReference type="ARBA" id="ARBA00022692"/>
    </source>
</evidence>
<evidence type="ECO:0000256" key="7">
    <source>
        <dbReference type="SAM" id="Phobius"/>
    </source>
</evidence>
<dbReference type="PANTHER" id="PTHR43394">
    <property type="entry name" value="ATP-DEPENDENT PERMEASE MDL1, MITOCHONDRIAL"/>
    <property type="match status" value="1"/>
</dbReference>
<feature type="transmembrane region" description="Helical" evidence="7">
    <location>
        <begin position="67"/>
        <end position="88"/>
    </location>
</feature>
<organism evidence="10 11">
    <name type="scientific">Candidatus Shapirobacteria bacterium RIFOXYB1_FULL_38_38</name>
    <dbReference type="NCBI Taxonomy" id="1802151"/>
    <lineage>
        <taxon>Bacteria</taxon>
        <taxon>Candidatus Shapironibacteriota</taxon>
    </lineage>
</organism>
<feature type="domain" description="ABC transporter" evidence="8">
    <location>
        <begin position="349"/>
        <end position="587"/>
    </location>
</feature>
<feature type="transmembrane region" description="Helical" evidence="7">
    <location>
        <begin position="21"/>
        <end position="47"/>
    </location>
</feature>
<proteinExistence type="predicted"/>
<gene>
    <name evidence="10" type="ORF">A2367_03055</name>
</gene>
<reference evidence="10 11" key="1">
    <citation type="journal article" date="2016" name="Nat. Commun.">
        <title>Thousands of microbial genomes shed light on interconnected biogeochemical processes in an aquifer system.</title>
        <authorList>
            <person name="Anantharaman K."/>
            <person name="Brown C.T."/>
            <person name="Hug L.A."/>
            <person name="Sharon I."/>
            <person name="Castelle C.J."/>
            <person name="Probst A.J."/>
            <person name="Thomas B.C."/>
            <person name="Singh A."/>
            <person name="Wilkins M.J."/>
            <person name="Karaoz U."/>
            <person name="Brodie E.L."/>
            <person name="Williams K.H."/>
            <person name="Hubbard S.S."/>
            <person name="Banfield J.F."/>
        </authorList>
    </citation>
    <scope>NUCLEOTIDE SEQUENCE [LARGE SCALE GENOMIC DNA]</scope>
</reference>
<keyword evidence="6 7" id="KW-0472">Membrane</keyword>
<dbReference type="InterPro" id="IPR003439">
    <property type="entry name" value="ABC_transporter-like_ATP-bd"/>
</dbReference>
<dbReference type="Pfam" id="PF00664">
    <property type="entry name" value="ABC_membrane"/>
    <property type="match status" value="1"/>
</dbReference>
<dbReference type="Gene3D" id="1.20.1560.10">
    <property type="entry name" value="ABC transporter type 1, transmembrane domain"/>
    <property type="match status" value="1"/>
</dbReference>
<dbReference type="GO" id="GO:0015421">
    <property type="term" value="F:ABC-type oligopeptide transporter activity"/>
    <property type="evidence" value="ECO:0007669"/>
    <property type="project" value="TreeGrafter"/>
</dbReference>
<dbReference type="SMART" id="SM00382">
    <property type="entry name" value="AAA"/>
    <property type="match status" value="1"/>
</dbReference>
<feature type="transmembrane region" description="Helical" evidence="7">
    <location>
        <begin position="147"/>
        <end position="168"/>
    </location>
</feature>
<evidence type="ECO:0000256" key="5">
    <source>
        <dbReference type="ARBA" id="ARBA00022989"/>
    </source>
</evidence>
<evidence type="ECO:0000313" key="10">
    <source>
        <dbReference type="EMBL" id="OGL56932.1"/>
    </source>
</evidence>
<evidence type="ECO:0000256" key="4">
    <source>
        <dbReference type="ARBA" id="ARBA00022840"/>
    </source>
</evidence>
<evidence type="ECO:0000259" key="9">
    <source>
        <dbReference type="PROSITE" id="PS50929"/>
    </source>
</evidence>
<dbReference type="AlphaFoldDB" id="A0A1F7ST16"/>
<accession>A0A1F7ST16</accession>
<sequence>MSPPIIKSPKNKAGNLWWTLKLIYASAPPVIITLLIVQIISSITPFARNKIFAQLIDDVLKQIPSSFPQSSFSLFLTFLALSSIFMFLQNQLNRIMDQRLQSYLRKLFINKVCHLDYQHLESKDTGNLISKVDEEFGWRIRQTASDLTNIFSNLISLTTVTIILLPIYPKLWLLIFLSQIPQYLLEKHWVKKNWQLHELNSEKNKQIWDLNHQLRQKNFIAELRVNDAIDHLFKKYAYLFDEITNNRISLRIKQMPTEFILTIFSTIITGITLSVLINDIRHGLLSIGLFTFYFQSITQISDFFRGLVFSFVSINENSYHINNFRKIINLKNFIVGGHAKISQPIPPLIQFKNVSFKYPESDNFVFKNLNLVINSKEEIAIVGINGAGKSTLIKLICNFYQPTSGEILINGVNLDKIDLKNWYHQLSYLAQEFNNYWNLNLRENIEIGNPKIKNISKIISSLQKSDAMFYKKYKKGLETPLSPRYGGEEPSWGQWQKIAIARTFYRNAPIIILDEPTASIDAVSEFKIFKKLYQQITGKTLIIVSHRFSTVRNAQRIIVIDKGKIVESGSHQQLIKLNGLYAKSFKLQAKGYTQVD</sequence>
<dbReference type="PANTHER" id="PTHR43394:SF1">
    <property type="entry name" value="ATP-BINDING CASSETTE SUB-FAMILY B MEMBER 10, MITOCHONDRIAL"/>
    <property type="match status" value="1"/>
</dbReference>
<dbReference type="PROSITE" id="PS50929">
    <property type="entry name" value="ABC_TM1F"/>
    <property type="match status" value="1"/>
</dbReference>
<dbReference type="InterPro" id="IPR039421">
    <property type="entry name" value="Type_1_exporter"/>
</dbReference>
<name>A0A1F7ST16_9BACT</name>